<dbReference type="AlphaFoldDB" id="A0A1Q2H0Q9"/>
<dbReference type="EMBL" id="CP019628">
    <property type="protein sequence ID" value="AQQ00949.1"/>
    <property type="molecule type" value="Genomic_DNA"/>
</dbReference>
<accession>A0A1Q2H0Q9</accession>
<dbReference type="KEGG" id="paln:B0W48_14930"/>
<proteinExistence type="predicted"/>
<keyword evidence="1" id="KW-0472">Membrane</keyword>
<keyword evidence="1" id="KW-1133">Transmembrane helix</keyword>
<evidence type="ECO:0000313" key="3">
    <source>
        <dbReference type="Proteomes" id="UP000188243"/>
    </source>
</evidence>
<gene>
    <name evidence="2" type="ORF">B0W48_14930</name>
</gene>
<dbReference type="Proteomes" id="UP000188243">
    <property type="component" value="Chromosome"/>
</dbReference>
<organism evidence="2 3">
    <name type="scientific">Pseudoalteromonas aliena</name>
    <dbReference type="NCBI Taxonomy" id="247523"/>
    <lineage>
        <taxon>Bacteria</taxon>
        <taxon>Pseudomonadati</taxon>
        <taxon>Pseudomonadota</taxon>
        <taxon>Gammaproteobacteria</taxon>
        <taxon>Alteromonadales</taxon>
        <taxon>Pseudoalteromonadaceae</taxon>
        <taxon>Pseudoalteromonas</taxon>
    </lineage>
</organism>
<reference evidence="2 3" key="1">
    <citation type="submission" date="2017-02" db="EMBL/GenBank/DDBJ databases">
        <title>Complete genome sequence of the cold-active Pseudoalteromonas aliena strain EH1 isolated from Arctic seawater.</title>
        <authorList>
            <person name="Kim E."/>
            <person name="Heo E."/>
            <person name="Kim H."/>
            <person name="Kim D."/>
        </authorList>
    </citation>
    <scope>NUCLEOTIDE SEQUENCE [LARGE SCALE GENOMIC DNA]</scope>
    <source>
        <strain evidence="2 3">EH1</strain>
    </source>
</reference>
<dbReference type="RefSeq" id="WP_077537612.1">
    <property type="nucleotide sequence ID" value="NZ_CANLYY010000026.1"/>
</dbReference>
<name>A0A1Q2H0Q9_9GAMM</name>
<dbReference type="Pfam" id="PF11446">
    <property type="entry name" value="DUF2897"/>
    <property type="match status" value="1"/>
</dbReference>
<protein>
    <recommendedName>
        <fullName evidence="4">DUF2897 domain-containing protein</fullName>
    </recommendedName>
</protein>
<sequence>MQTWQIFIIVAGVFAVVIGNIALVKYSAKMEFKKPDANIKNTTDTKKP</sequence>
<evidence type="ECO:0000256" key="1">
    <source>
        <dbReference type="SAM" id="Phobius"/>
    </source>
</evidence>
<feature type="transmembrane region" description="Helical" evidence="1">
    <location>
        <begin position="6"/>
        <end position="24"/>
    </location>
</feature>
<keyword evidence="1" id="KW-0812">Transmembrane</keyword>
<dbReference type="InterPro" id="IPR021550">
    <property type="entry name" value="DUF2897"/>
</dbReference>
<evidence type="ECO:0008006" key="4">
    <source>
        <dbReference type="Google" id="ProtNLM"/>
    </source>
</evidence>
<evidence type="ECO:0000313" key="2">
    <source>
        <dbReference type="EMBL" id="AQQ00949.1"/>
    </source>
</evidence>